<feature type="transmembrane region" description="Helical" evidence="1">
    <location>
        <begin position="81"/>
        <end position="106"/>
    </location>
</feature>
<name>A0A183SVJ0_SCHSO</name>
<evidence type="ECO:0000313" key="2">
    <source>
        <dbReference type="EMBL" id="VDL94623.1"/>
    </source>
</evidence>
<gene>
    <name evidence="2" type="ORF">SSLN_LOCUS8238</name>
</gene>
<accession>A0A183SVJ0</accession>
<evidence type="ECO:0000256" key="1">
    <source>
        <dbReference type="SAM" id="Phobius"/>
    </source>
</evidence>
<evidence type="ECO:0000313" key="4">
    <source>
        <dbReference type="WBParaSite" id="SSLN_0000856501-mRNA-1"/>
    </source>
</evidence>
<dbReference type="AlphaFoldDB" id="A0A183SVJ0"/>
<protein>
    <submittedName>
        <fullName evidence="4">Transmembrane protein</fullName>
    </submittedName>
</protein>
<keyword evidence="1" id="KW-0472">Membrane</keyword>
<sequence length="125" mass="13949">MCLLFTYDYLKLVVNDKTNIETAIGEPYTTFADNLLASVNKLGTEVFTAVTAELMPCGSLHYAVKSMIYMGCGPSGLAPRLFAWGLFFALCLLFTVLTLLSLFILWRVQNHQAKRFAGAKYEVVH</sequence>
<reference evidence="4" key="1">
    <citation type="submission" date="2016-06" db="UniProtKB">
        <authorList>
            <consortium name="WormBaseParasite"/>
        </authorList>
    </citation>
    <scope>IDENTIFICATION</scope>
</reference>
<keyword evidence="1" id="KW-1133">Transmembrane helix</keyword>
<dbReference type="EMBL" id="UYSU01034546">
    <property type="protein sequence ID" value="VDL94623.1"/>
    <property type="molecule type" value="Genomic_DNA"/>
</dbReference>
<evidence type="ECO:0000313" key="3">
    <source>
        <dbReference type="Proteomes" id="UP000275846"/>
    </source>
</evidence>
<dbReference type="Proteomes" id="UP000275846">
    <property type="component" value="Unassembled WGS sequence"/>
</dbReference>
<organism evidence="4">
    <name type="scientific">Schistocephalus solidus</name>
    <name type="common">Tapeworm</name>
    <dbReference type="NCBI Taxonomy" id="70667"/>
    <lineage>
        <taxon>Eukaryota</taxon>
        <taxon>Metazoa</taxon>
        <taxon>Spiralia</taxon>
        <taxon>Lophotrochozoa</taxon>
        <taxon>Platyhelminthes</taxon>
        <taxon>Cestoda</taxon>
        <taxon>Eucestoda</taxon>
        <taxon>Diphyllobothriidea</taxon>
        <taxon>Diphyllobothriidae</taxon>
        <taxon>Schistocephalus</taxon>
    </lineage>
</organism>
<keyword evidence="3" id="KW-1185">Reference proteome</keyword>
<reference evidence="2 3" key="2">
    <citation type="submission" date="2018-11" db="EMBL/GenBank/DDBJ databases">
        <authorList>
            <consortium name="Pathogen Informatics"/>
        </authorList>
    </citation>
    <scope>NUCLEOTIDE SEQUENCE [LARGE SCALE GENOMIC DNA]</scope>
    <source>
        <strain evidence="2 3">NST_G2</strain>
    </source>
</reference>
<keyword evidence="1" id="KW-0812">Transmembrane</keyword>
<proteinExistence type="predicted"/>
<dbReference type="WBParaSite" id="SSLN_0000856501-mRNA-1">
    <property type="protein sequence ID" value="SSLN_0000856501-mRNA-1"/>
    <property type="gene ID" value="SSLN_0000856501"/>
</dbReference>